<sequence>MRYAAFLLADGVSFVHVVLVEGDDNPLSRLAAFQEFQRGAADRMAGPPVSAGATVVGSYRFFTP</sequence>
<proteinExistence type="predicted"/>
<keyword evidence="2" id="KW-1185">Reference proteome</keyword>
<gene>
    <name evidence="1" type="ORF">ACFPZ3_44345</name>
</gene>
<reference evidence="2" key="1">
    <citation type="journal article" date="2019" name="Int. J. Syst. Evol. Microbiol.">
        <title>The Global Catalogue of Microorganisms (GCM) 10K type strain sequencing project: providing services to taxonomists for standard genome sequencing and annotation.</title>
        <authorList>
            <consortium name="The Broad Institute Genomics Platform"/>
            <consortium name="The Broad Institute Genome Sequencing Center for Infectious Disease"/>
            <person name="Wu L."/>
            <person name="Ma J."/>
        </authorList>
    </citation>
    <scope>NUCLEOTIDE SEQUENCE [LARGE SCALE GENOMIC DNA]</scope>
    <source>
        <strain evidence="2">CCUG 53903</strain>
    </source>
</reference>
<accession>A0ABW1CYR1</accession>
<evidence type="ECO:0000313" key="1">
    <source>
        <dbReference type="EMBL" id="MFC5830926.1"/>
    </source>
</evidence>
<name>A0ABW1CYR1_9ACTN</name>
<organism evidence="1 2">
    <name type="scientific">Nonomuraea insulae</name>
    <dbReference type="NCBI Taxonomy" id="1616787"/>
    <lineage>
        <taxon>Bacteria</taxon>
        <taxon>Bacillati</taxon>
        <taxon>Actinomycetota</taxon>
        <taxon>Actinomycetes</taxon>
        <taxon>Streptosporangiales</taxon>
        <taxon>Streptosporangiaceae</taxon>
        <taxon>Nonomuraea</taxon>
    </lineage>
</organism>
<comment type="caution">
    <text evidence="1">The sequence shown here is derived from an EMBL/GenBank/DDBJ whole genome shotgun (WGS) entry which is preliminary data.</text>
</comment>
<dbReference type="Proteomes" id="UP001596058">
    <property type="component" value="Unassembled WGS sequence"/>
</dbReference>
<dbReference type="RefSeq" id="WP_379520408.1">
    <property type="nucleotide sequence ID" value="NZ_JBHSPA010000059.1"/>
</dbReference>
<protein>
    <submittedName>
        <fullName evidence="1">Uncharacterized protein</fullName>
    </submittedName>
</protein>
<dbReference type="EMBL" id="JBHSPA010000059">
    <property type="protein sequence ID" value="MFC5830926.1"/>
    <property type="molecule type" value="Genomic_DNA"/>
</dbReference>
<evidence type="ECO:0000313" key="2">
    <source>
        <dbReference type="Proteomes" id="UP001596058"/>
    </source>
</evidence>